<accession>A0ABX4FTA2</accession>
<protein>
    <submittedName>
        <fullName evidence="2">Uncharacterized protein</fullName>
    </submittedName>
</protein>
<keyword evidence="1" id="KW-0732">Signal</keyword>
<keyword evidence="3" id="KW-1185">Reference proteome</keyword>
<reference evidence="2 3" key="1">
    <citation type="journal article" date="2016" name="Antonie Van Leeuwenhoek">
        <title>Photobacterium sanguinicancri sp. nov. isolated from marine animals.</title>
        <authorList>
            <person name="Gomez-Gil B."/>
            <person name="Roque A."/>
            <person name="Rotllant G."/>
            <person name="Romalde J.L."/>
            <person name="Doce A."/>
            <person name="Eggermont M."/>
            <person name="Defoirdt T."/>
        </authorList>
    </citation>
    <scope>NUCLEOTIDE SEQUENCE [LARGE SCALE GENOMIC DNA]</scope>
    <source>
        <strain evidence="2 3">CAIM 1827</strain>
    </source>
</reference>
<dbReference type="Proteomes" id="UP000215999">
    <property type="component" value="Unassembled WGS sequence"/>
</dbReference>
<comment type="caution">
    <text evidence="2">The sequence shown here is derived from an EMBL/GenBank/DDBJ whole genome shotgun (WGS) entry which is preliminary data.</text>
</comment>
<proteinExistence type="predicted"/>
<sequence>MKFCIQVLLAALLSIVSSTQAACLLTAEKYVDVDIQVRSETVKGMKERLNLLQESANVDRMQKEDAKTLQRVQSIYDLAGCTPVEHSRYGVDNDADIALYLAFSSQHQQQIQAVQNAFDETTLAIRQLLPETVSLPTGVADNE</sequence>
<gene>
    <name evidence="2" type="ORF">ASV53_20280</name>
</gene>
<dbReference type="EMBL" id="NOIF01000188">
    <property type="protein sequence ID" value="OZS42089.1"/>
    <property type="molecule type" value="Genomic_DNA"/>
</dbReference>
<name>A0ABX4FTA2_9GAMM</name>
<evidence type="ECO:0000313" key="3">
    <source>
        <dbReference type="Proteomes" id="UP000215999"/>
    </source>
</evidence>
<feature type="signal peptide" evidence="1">
    <location>
        <begin position="1"/>
        <end position="21"/>
    </location>
</feature>
<feature type="chain" id="PRO_5046915925" evidence="1">
    <location>
        <begin position="22"/>
        <end position="143"/>
    </location>
</feature>
<evidence type="ECO:0000313" key="2">
    <source>
        <dbReference type="EMBL" id="OZS42089.1"/>
    </source>
</evidence>
<dbReference type="RefSeq" id="WP_094958439.1">
    <property type="nucleotide sequence ID" value="NZ_CANMLA010000004.1"/>
</dbReference>
<organism evidence="2 3">
    <name type="scientific">Photobacterium sanguinicancri</name>
    <dbReference type="NCBI Taxonomy" id="875932"/>
    <lineage>
        <taxon>Bacteria</taxon>
        <taxon>Pseudomonadati</taxon>
        <taxon>Pseudomonadota</taxon>
        <taxon>Gammaproteobacteria</taxon>
        <taxon>Vibrionales</taxon>
        <taxon>Vibrionaceae</taxon>
        <taxon>Photobacterium</taxon>
    </lineage>
</organism>
<evidence type="ECO:0000256" key="1">
    <source>
        <dbReference type="SAM" id="SignalP"/>
    </source>
</evidence>